<keyword evidence="2" id="KW-1185">Reference proteome</keyword>
<reference evidence="1" key="1">
    <citation type="journal article" date="2021" name="New Phytol.">
        <title>Evolutionary innovations through gain and loss of genes in the ectomycorrhizal Boletales.</title>
        <authorList>
            <person name="Wu G."/>
            <person name="Miyauchi S."/>
            <person name="Morin E."/>
            <person name="Kuo A."/>
            <person name="Drula E."/>
            <person name="Varga T."/>
            <person name="Kohler A."/>
            <person name="Feng B."/>
            <person name="Cao Y."/>
            <person name="Lipzen A."/>
            <person name="Daum C."/>
            <person name="Hundley H."/>
            <person name="Pangilinan J."/>
            <person name="Johnson J."/>
            <person name="Barry K."/>
            <person name="LaButti K."/>
            <person name="Ng V."/>
            <person name="Ahrendt S."/>
            <person name="Min B."/>
            <person name="Choi I.G."/>
            <person name="Park H."/>
            <person name="Plett J.M."/>
            <person name="Magnuson J."/>
            <person name="Spatafora J.W."/>
            <person name="Nagy L.G."/>
            <person name="Henrissat B."/>
            <person name="Grigoriev I.V."/>
            <person name="Yang Z.L."/>
            <person name="Xu J."/>
            <person name="Martin F.M."/>
        </authorList>
    </citation>
    <scope>NUCLEOTIDE SEQUENCE</scope>
    <source>
        <strain evidence="1">ATCC 28755</strain>
    </source>
</reference>
<gene>
    <name evidence="1" type="ORF">BJ138DRAFT_1107826</name>
</gene>
<evidence type="ECO:0000313" key="1">
    <source>
        <dbReference type="EMBL" id="KAH7903251.1"/>
    </source>
</evidence>
<sequence>MAPKIPPPSDRHTQSKNADAHPGKIQLDANKDAKRHTTTKPKSSNGIENPKLSAAEKTTQVQENTMCVAAFEAQMEHQQAQVLLTKPKVVRPRPRAKSTKQAVGVEEEESNKLVNGEDHLEHTGANYNKEKSGEDVVWGHVKGARVDYDLAVASASPQVTDLDPRATNKKENNTMLLTSNKLSMGAKVKNWVNHINEMQRGGTAHGSRTSTSAVTHPPLSTVSSQSRTSKATTLSTSSQQKAPENIPDVPSDVLIGGFMDDDLDDSAEREAAINQ</sequence>
<accession>A0ACB7ZQ91</accession>
<name>A0ACB7ZQ91_9AGAM</name>
<organism evidence="1 2">
    <name type="scientific">Hygrophoropsis aurantiaca</name>
    <dbReference type="NCBI Taxonomy" id="72124"/>
    <lineage>
        <taxon>Eukaryota</taxon>
        <taxon>Fungi</taxon>
        <taxon>Dikarya</taxon>
        <taxon>Basidiomycota</taxon>
        <taxon>Agaricomycotina</taxon>
        <taxon>Agaricomycetes</taxon>
        <taxon>Agaricomycetidae</taxon>
        <taxon>Boletales</taxon>
        <taxon>Coniophorineae</taxon>
        <taxon>Hygrophoropsidaceae</taxon>
        <taxon>Hygrophoropsis</taxon>
    </lineage>
</organism>
<proteinExistence type="predicted"/>
<evidence type="ECO:0000313" key="2">
    <source>
        <dbReference type="Proteomes" id="UP000790377"/>
    </source>
</evidence>
<dbReference type="Proteomes" id="UP000790377">
    <property type="component" value="Unassembled WGS sequence"/>
</dbReference>
<dbReference type="EMBL" id="MU269095">
    <property type="protein sequence ID" value="KAH7903251.1"/>
    <property type="molecule type" value="Genomic_DNA"/>
</dbReference>
<protein>
    <submittedName>
        <fullName evidence="1">Uncharacterized protein</fullName>
    </submittedName>
</protein>
<comment type="caution">
    <text evidence="1">The sequence shown here is derived from an EMBL/GenBank/DDBJ whole genome shotgun (WGS) entry which is preliminary data.</text>
</comment>